<feature type="compositionally biased region" description="Polar residues" evidence="1">
    <location>
        <begin position="244"/>
        <end position="254"/>
    </location>
</feature>
<organism evidence="3">
    <name type="scientific">marine metagenome</name>
    <dbReference type="NCBI Taxonomy" id="408172"/>
    <lineage>
        <taxon>unclassified sequences</taxon>
        <taxon>metagenomes</taxon>
        <taxon>ecological metagenomes</taxon>
    </lineage>
</organism>
<dbReference type="AlphaFoldDB" id="A0A382D6N4"/>
<evidence type="ECO:0000256" key="1">
    <source>
        <dbReference type="SAM" id="MobiDB-lite"/>
    </source>
</evidence>
<keyword evidence="2" id="KW-0812">Transmembrane</keyword>
<feature type="region of interest" description="Disordered" evidence="1">
    <location>
        <begin position="222"/>
        <end position="260"/>
    </location>
</feature>
<reference evidence="3" key="1">
    <citation type="submission" date="2018-05" db="EMBL/GenBank/DDBJ databases">
        <authorList>
            <person name="Lanie J.A."/>
            <person name="Ng W.-L."/>
            <person name="Kazmierczak K.M."/>
            <person name="Andrzejewski T.M."/>
            <person name="Davidsen T.M."/>
            <person name="Wayne K.J."/>
            <person name="Tettelin H."/>
            <person name="Glass J.I."/>
            <person name="Rusch D."/>
            <person name="Podicherti R."/>
            <person name="Tsui H.-C.T."/>
            <person name="Winkler M.E."/>
        </authorList>
    </citation>
    <scope>NUCLEOTIDE SEQUENCE</scope>
</reference>
<evidence type="ECO:0000256" key="2">
    <source>
        <dbReference type="SAM" id="Phobius"/>
    </source>
</evidence>
<gene>
    <name evidence="3" type="ORF">METZ01_LOCUS186576</name>
</gene>
<evidence type="ECO:0000313" key="3">
    <source>
        <dbReference type="EMBL" id="SVB33722.1"/>
    </source>
</evidence>
<name>A0A382D6N4_9ZZZZ</name>
<feature type="transmembrane region" description="Helical" evidence="2">
    <location>
        <begin position="16"/>
        <end position="35"/>
    </location>
</feature>
<proteinExistence type="predicted"/>
<keyword evidence="2" id="KW-1133">Transmembrane helix</keyword>
<protein>
    <submittedName>
        <fullName evidence="3">Uncharacterized protein</fullName>
    </submittedName>
</protein>
<accession>A0A382D6N4</accession>
<sequence>MFDKNKYKSTIGFTDMLFNILVGFAFLFIVAFLLIKPEAKKEDFERKAEFVVVMEWNHDAPDDIDLYVQDPTQTKVHFRLPITNFMYLDKDDLGYANDIVKNVDGTITKVNINREVVTIRGIIPGEYIINAHYYSQRQWEHDGRLNTNIKQQKDKKLTVKIELHKVQPYKIWWMGEKTFTHRGQEETFVRFTIDPEGNRVGDFTYIEKKFVSPFRNTIGSTGFSENFENEDEPAHEPSGAVELSNPQIRNSQIEWEQAGR</sequence>
<keyword evidence="2" id="KW-0472">Membrane</keyword>
<dbReference type="EMBL" id="UINC01037758">
    <property type="protein sequence ID" value="SVB33722.1"/>
    <property type="molecule type" value="Genomic_DNA"/>
</dbReference>